<keyword evidence="13" id="KW-0830">Ubiquinone</keyword>
<dbReference type="GO" id="GO:0005743">
    <property type="term" value="C:mitochondrial inner membrane"/>
    <property type="evidence" value="ECO:0007669"/>
    <property type="project" value="UniProtKB-SubCell"/>
</dbReference>
<evidence type="ECO:0000256" key="12">
    <source>
        <dbReference type="ARBA" id="ARBA00023157"/>
    </source>
</evidence>
<evidence type="ECO:0000256" key="3">
    <source>
        <dbReference type="ARBA" id="ARBA00004637"/>
    </source>
</evidence>
<comment type="similarity">
    <text evidence="4">Belongs to the complex I NDUFB7 subunit family.</text>
</comment>
<evidence type="ECO:0000256" key="2">
    <source>
        <dbReference type="ARBA" id="ARBA00004569"/>
    </source>
</evidence>
<gene>
    <name evidence="13" type="ORF">T4A_10772</name>
</gene>
<dbReference type="Proteomes" id="UP000054632">
    <property type="component" value="Unassembled WGS sequence"/>
</dbReference>
<proteinExistence type="inferred from homology"/>
<evidence type="ECO:0000256" key="8">
    <source>
        <dbReference type="ARBA" id="ARBA00022792"/>
    </source>
</evidence>
<dbReference type="Pfam" id="PF05676">
    <property type="entry name" value="NDUF_B7"/>
    <property type="match status" value="1"/>
</dbReference>
<keyword evidence="7" id="KW-0679">Respiratory chain</keyword>
<evidence type="ECO:0000256" key="1">
    <source>
        <dbReference type="ARBA" id="ARBA00003195"/>
    </source>
</evidence>
<evidence type="ECO:0000256" key="11">
    <source>
        <dbReference type="ARBA" id="ARBA00023136"/>
    </source>
</evidence>
<sequence length="178" mass="21519">MQMSLYASLHFKLITSILNIITLKLLINNAEKISKIAPHFSAWKFTMGQWWSSAYEGWMDPSIRPDRYRPPLFDPLYGFPRGRKKRQMIATDEEMDAWQLEYRDRDYCAHFYINHLRCLDNNRPFAYWNCKHERHELTKCEWEDMVLRVKEFERERRLLKKEKMLKEKQAAAAAAQLI</sequence>
<keyword evidence="6" id="KW-0813">Transport</keyword>
<accession>A0A0V1EPV5</accession>
<comment type="subcellular location">
    <subcellularLocation>
        <location evidence="3">Mitochondrion inner membrane</location>
        <topology evidence="3">Peripheral membrane protein</topology>
    </subcellularLocation>
    <subcellularLocation>
        <location evidence="2">Mitochondrion intermembrane space</location>
    </subcellularLocation>
</comment>
<comment type="caution">
    <text evidence="13">The sequence shown here is derived from an EMBL/GenBank/DDBJ whole genome shotgun (WGS) entry which is preliminary data.</text>
</comment>
<evidence type="ECO:0000256" key="5">
    <source>
        <dbReference type="ARBA" id="ARBA00018677"/>
    </source>
</evidence>
<evidence type="ECO:0000256" key="4">
    <source>
        <dbReference type="ARBA" id="ARBA00008006"/>
    </source>
</evidence>
<keyword evidence="9" id="KW-0249">Electron transport</keyword>
<evidence type="ECO:0000256" key="7">
    <source>
        <dbReference type="ARBA" id="ARBA00022660"/>
    </source>
</evidence>
<dbReference type="EMBL" id="JYDR01000015">
    <property type="protein sequence ID" value="KRY75752.1"/>
    <property type="molecule type" value="Genomic_DNA"/>
</dbReference>
<dbReference type="PANTHER" id="PTHR20900:SF0">
    <property type="entry name" value="NADH DEHYDROGENASE [UBIQUINONE] 1 BETA SUBCOMPLEX SUBUNIT 7"/>
    <property type="match status" value="1"/>
</dbReference>
<evidence type="ECO:0000256" key="9">
    <source>
        <dbReference type="ARBA" id="ARBA00022982"/>
    </source>
</evidence>
<keyword evidence="12" id="KW-1015">Disulfide bond</keyword>
<evidence type="ECO:0000313" key="14">
    <source>
        <dbReference type="Proteomes" id="UP000054632"/>
    </source>
</evidence>
<keyword evidence="8" id="KW-0999">Mitochondrion inner membrane</keyword>
<keyword evidence="10" id="KW-0496">Mitochondrion</keyword>
<dbReference type="AlphaFoldDB" id="A0A0V1EPV5"/>
<dbReference type="PANTHER" id="PTHR20900">
    <property type="entry name" value="NADH:UBIQUINONE OXIDOREDUCTASE B18-LIKE SUBUNIT"/>
    <property type="match status" value="1"/>
</dbReference>
<protein>
    <recommendedName>
        <fullName evidence="5">NADH dehydrogenase [ubiquinone] 1 beta subcomplex subunit 7</fullName>
    </recommendedName>
</protein>
<keyword evidence="11" id="KW-0472">Membrane</keyword>
<reference evidence="13 14" key="1">
    <citation type="submission" date="2015-01" db="EMBL/GenBank/DDBJ databases">
        <title>Evolution of Trichinella species and genotypes.</title>
        <authorList>
            <person name="Korhonen P.K."/>
            <person name="Edoardo P."/>
            <person name="Giuseppe L.R."/>
            <person name="Gasser R.B."/>
        </authorList>
    </citation>
    <scope>NUCLEOTIDE SEQUENCE [LARGE SCALE GENOMIC DNA]</scope>
    <source>
        <strain evidence="13">ISS13</strain>
    </source>
</reference>
<dbReference type="GO" id="GO:0005758">
    <property type="term" value="C:mitochondrial intermembrane space"/>
    <property type="evidence" value="ECO:0007669"/>
    <property type="project" value="UniProtKB-SubCell"/>
</dbReference>
<name>A0A0V1EPV5_TRIPS</name>
<comment type="function">
    <text evidence="1">Accessory subunit of the mitochondrial membrane respiratory chain NADH dehydrogenase (Complex I), that is believed not to be involved in catalysis. Complex I functions in the transfer of electrons from NADH to the respiratory chain. The immediate electron acceptor for the enzyme is believed to be ubiquinone.</text>
</comment>
<evidence type="ECO:0000256" key="6">
    <source>
        <dbReference type="ARBA" id="ARBA00022448"/>
    </source>
</evidence>
<dbReference type="InterPro" id="IPR008698">
    <property type="entry name" value="NDUB7"/>
</dbReference>
<organism evidence="13 14">
    <name type="scientific">Trichinella pseudospiralis</name>
    <name type="common">Parasitic roundworm</name>
    <dbReference type="NCBI Taxonomy" id="6337"/>
    <lineage>
        <taxon>Eukaryota</taxon>
        <taxon>Metazoa</taxon>
        <taxon>Ecdysozoa</taxon>
        <taxon>Nematoda</taxon>
        <taxon>Enoplea</taxon>
        <taxon>Dorylaimia</taxon>
        <taxon>Trichinellida</taxon>
        <taxon>Trichinellidae</taxon>
        <taxon>Trichinella</taxon>
    </lineage>
</organism>
<evidence type="ECO:0000256" key="10">
    <source>
        <dbReference type="ARBA" id="ARBA00023128"/>
    </source>
</evidence>
<evidence type="ECO:0000313" key="13">
    <source>
        <dbReference type="EMBL" id="KRY75752.1"/>
    </source>
</evidence>